<dbReference type="AlphaFoldDB" id="A0A9W7GIS3"/>
<dbReference type="Proteomes" id="UP001165065">
    <property type="component" value="Unassembled WGS sequence"/>
</dbReference>
<dbReference type="EMBL" id="BRYA01000259">
    <property type="protein sequence ID" value="GMI45649.1"/>
    <property type="molecule type" value="Genomic_DNA"/>
</dbReference>
<dbReference type="InterPro" id="IPR025939">
    <property type="entry name" value="Aida_C"/>
</dbReference>
<gene>
    <name evidence="5" type="ORF">TrCOL_g13801</name>
</gene>
<dbReference type="InterPro" id="IPR036818">
    <property type="entry name" value="AIDA_N_sf"/>
</dbReference>
<reference evidence="6" key="1">
    <citation type="journal article" date="2023" name="Commun. Biol.">
        <title>Genome analysis of Parmales, the sister group of diatoms, reveals the evolutionary specialization of diatoms from phago-mixotrophs to photoautotrophs.</title>
        <authorList>
            <person name="Ban H."/>
            <person name="Sato S."/>
            <person name="Yoshikawa S."/>
            <person name="Yamada K."/>
            <person name="Nakamura Y."/>
            <person name="Ichinomiya M."/>
            <person name="Sato N."/>
            <person name="Blanc-Mathieu R."/>
            <person name="Endo H."/>
            <person name="Kuwata A."/>
            <person name="Ogata H."/>
        </authorList>
    </citation>
    <scope>NUCLEOTIDE SEQUENCE [LARGE SCALE GENOMIC DNA]</scope>
</reference>
<dbReference type="PANTHER" id="PTHR28654:SF1">
    <property type="entry name" value="AXIN INTERACTOR, DORSALIZATION-ASSOCIATED PROTEIN"/>
    <property type="match status" value="1"/>
</dbReference>
<comment type="caution">
    <text evidence="5">The sequence shown here is derived from an EMBL/GenBank/DDBJ whole genome shotgun (WGS) entry which is preliminary data.</text>
</comment>
<dbReference type="InterPro" id="IPR023421">
    <property type="entry name" value="AIDA_N"/>
</dbReference>
<dbReference type="OrthoDB" id="428576at2759"/>
<comment type="similarity">
    <text evidence="1">Belongs to the AIDA family.</text>
</comment>
<dbReference type="Pfam" id="PF14186">
    <property type="entry name" value="Aida_C2"/>
    <property type="match status" value="1"/>
</dbReference>
<name>A0A9W7GIS3_9STRA</name>
<accession>A0A9W7GIS3</accession>
<dbReference type="GO" id="GO:0035091">
    <property type="term" value="F:phosphatidylinositol binding"/>
    <property type="evidence" value="ECO:0007669"/>
    <property type="project" value="TreeGrafter"/>
</dbReference>
<dbReference type="Gene3D" id="2.60.40.150">
    <property type="entry name" value="C2 domain"/>
    <property type="match status" value="1"/>
</dbReference>
<dbReference type="GO" id="GO:0016020">
    <property type="term" value="C:membrane"/>
    <property type="evidence" value="ECO:0007669"/>
    <property type="project" value="TreeGrafter"/>
</dbReference>
<dbReference type="SUPFAM" id="SSF109779">
    <property type="entry name" value="Domain from hypothetical 2610208m17rik protein"/>
    <property type="match status" value="1"/>
</dbReference>
<dbReference type="Pfam" id="PF08910">
    <property type="entry name" value="Aida_N"/>
    <property type="match status" value="1"/>
</dbReference>
<evidence type="ECO:0000313" key="6">
    <source>
        <dbReference type="Proteomes" id="UP001165065"/>
    </source>
</evidence>
<evidence type="ECO:0000313" key="5">
    <source>
        <dbReference type="EMBL" id="GMI45649.1"/>
    </source>
</evidence>
<keyword evidence="2" id="KW-0217">Developmental protein</keyword>
<dbReference type="PROSITE" id="PS50003">
    <property type="entry name" value="PH_DOMAIN"/>
    <property type="match status" value="1"/>
</dbReference>
<feature type="domain" description="PH" evidence="3">
    <location>
        <begin position="1"/>
        <end position="21"/>
    </location>
</feature>
<evidence type="ECO:0000259" key="3">
    <source>
        <dbReference type="PROSITE" id="PS50003"/>
    </source>
</evidence>
<evidence type="ECO:0000256" key="1">
    <source>
        <dbReference type="ARBA" id="ARBA00007205"/>
    </source>
</evidence>
<organism evidence="5 6">
    <name type="scientific">Triparma columacea</name>
    <dbReference type="NCBI Taxonomy" id="722753"/>
    <lineage>
        <taxon>Eukaryota</taxon>
        <taxon>Sar</taxon>
        <taxon>Stramenopiles</taxon>
        <taxon>Ochrophyta</taxon>
        <taxon>Bolidophyceae</taxon>
        <taxon>Parmales</taxon>
        <taxon>Triparmaceae</taxon>
        <taxon>Triparma</taxon>
    </lineage>
</organism>
<dbReference type="PANTHER" id="PTHR28654">
    <property type="entry name" value="AXIN INTERACTOR, DORSALIZATION-ASSOCIATED PROTEIN"/>
    <property type="match status" value="1"/>
</dbReference>
<protein>
    <recommendedName>
        <fullName evidence="7">C2 domain-containing protein</fullName>
    </recommendedName>
</protein>
<dbReference type="PROSITE" id="PS51911">
    <property type="entry name" value="C2_AIDA"/>
    <property type="match status" value="1"/>
</dbReference>
<dbReference type="Gene3D" id="1.20.120.360">
    <property type="entry name" value="Axin interactor, dorsalization-associated protein, N-terminal domain"/>
    <property type="match status" value="1"/>
</dbReference>
<evidence type="ECO:0000256" key="2">
    <source>
        <dbReference type="ARBA" id="ARBA00022473"/>
    </source>
</evidence>
<dbReference type="InterPro" id="IPR001849">
    <property type="entry name" value="PH_domain"/>
</dbReference>
<evidence type="ECO:0008006" key="7">
    <source>
        <dbReference type="Google" id="ProtNLM"/>
    </source>
</evidence>
<feature type="domain" description="C2 Aida-type" evidence="4">
    <location>
        <begin position="138"/>
        <end position="288"/>
    </location>
</feature>
<dbReference type="InterPro" id="IPR035892">
    <property type="entry name" value="C2_domain_sf"/>
</dbReference>
<keyword evidence="6" id="KW-1185">Reference proteome</keyword>
<sequence length="290" mass="33349">MEEEQQEEMEGWMESYRQAVQFDKWGQVVEAVEAYQCVERIMTLRASSGGLLSTLTRLSLSNASSFALLLKLRIASIELGSDGPLNDDMGMIRDRFVAIVTGKVEFPLNAEEYEVEREEVERVARFENMTPIKREIEPKEPTHEFSYFSVAISRIGLKDASTFGYIDPYIVVTVADKRGCIIDQQQTPPARRIEGSYIWFDDVVVNLDTPISQLEEGNCGVFFELMHYKSKKAKTSCRAWAFMEKDEVKEGETSLEIYRKPADFLRRKKNIQLLSVKDLFLYVTGFVREI</sequence>
<proteinExistence type="inferred from homology"/>
<evidence type="ECO:0000259" key="4">
    <source>
        <dbReference type="PROSITE" id="PS51911"/>
    </source>
</evidence>